<dbReference type="OrthoDB" id="8073at2157"/>
<dbReference type="AlphaFoldDB" id="A0A2H1FE46"/>
<dbReference type="Gene3D" id="2.40.100.20">
    <property type="match status" value="1"/>
</dbReference>
<evidence type="ECO:0000313" key="2">
    <source>
        <dbReference type="EMBL" id="SMH71033.1"/>
    </source>
</evidence>
<dbReference type="SUPFAM" id="SSF50891">
    <property type="entry name" value="Cyclophilin-like"/>
    <property type="match status" value="1"/>
</dbReference>
<dbReference type="Proteomes" id="UP000230607">
    <property type="component" value="Chromosome 1"/>
</dbReference>
<gene>
    <name evidence="2" type="ORF">NCS_10840</name>
</gene>
<evidence type="ECO:0000259" key="1">
    <source>
        <dbReference type="Pfam" id="PF04126"/>
    </source>
</evidence>
<organism evidence="2 3">
    <name type="scientific">Candidatus Nitrosotalea okcheonensis</name>
    <dbReference type="NCBI Taxonomy" id="1903276"/>
    <lineage>
        <taxon>Archaea</taxon>
        <taxon>Nitrososphaerota</taxon>
        <taxon>Nitrososphaeria</taxon>
        <taxon>Nitrosotaleales</taxon>
        <taxon>Nitrosotaleaceae</taxon>
        <taxon>Nitrosotalea</taxon>
    </lineage>
</organism>
<reference evidence="3" key="1">
    <citation type="submission" date="2017-03" db="EMBL/GenBank/DDBJ databases">
        <authorList>
            <person name="Herbold C."/>
        </authorList>
    </citation>
    <scope>NUCLEOTIDE SEQUENCE [LARGE SCALE GENOMIC DNA]</scope>
</reference>
<dbReference type="InterPro" id="IPR029000">
    <property type="entry name" value="Cyclophilin-like_dom_sf"/>
</dbReference>
<protein>
    <recommendedName>
        <fullName evidence="1">Cyclophilin TM1367-like domain-containing protein</fullName>
    </recommendedName>
</protein>
<sequence>MSAGSVSKLDFVLSLKGKAILNLELKRHLAPKTVGGITRSIPIEGNAHMMGSDIAYVDTNIKTGGEKLRTQFKKGDVTFLAANGSICFFIEDMQGTKPMTLIGKITTNLESLRNVKPGDIFSITQAGT</sequence>
<feature type="domain" description="Cyclophilin TM1367-like" evidence="1">
    <location>
        <begin position="20"/>
        <end position="119"/>
    </location>
</feature>
<dbReference type="EMBL" id="LT841358">
    <property type="protein sequence ID" value="SMH71033.1"/>
    <property type="molecule type" value="Genomic_DNA"/>
</dbReference>
<evidence type="ECO:0000313" key="3">
    <source>
        <dbReference type="Proteomes" id="UP000230607"/>
    </source>
</evidence>
<dbReference type="Pfam" id="PF04126">
    <property type="entry name" value="Cyclophil_like"/>
    <property type="match status" value="1"/>
</dbReference>
<name>A0A2H1FE46_9ARCH</name>
<keyword evidence="3" id="KW-1185">Reference proteome</keyword>
<dbReference type="RefSeq" id="WP_157927072.1">
    <property type="nucleotide sequence ID" value="NZ_LT841358.1"/>
</dbReference>
<dbReference type="InterPro" id="IPR025658">
    <property type="entry name" value="Cyclophilin_TM1367"/>
</dbReference>
<proteinExistence type="predicted"/>
<accession>A0A2H1FE46</accession>